<dbReference type="Gene3D" id="1.10.287.130">
    <property type="match status" value="1"/>
</dbReference>
<reference evidence="11 12" key="1">
    <citation type="submission" date="2018-03" db="EMBL/GenBank/DDBJ databases">
        <title>Genome sequence of Clostridium thermopalmarium DSM 5974.</title>
        <authorList>
            <person name="Poehlein A."/>
            <person name="Daniel R."/>
        </authorList>
    </citation>
    <scope>NUCLEOTIDE SEQUENCE [LARGE SCALE GENOMIC DNA]</scope>
    <source>
        <strain evidence="11 12">DSM 5974</strain>
    </source>
</reference>
<organism evidence="11 12">
    <name type="scientific">Clostridium thermopalmarium DSM 5974</name>
    <dbReference type="NCBI Taxonomy" id="1121340"/>
    <lineage>
        <taxon>Bacteria</taxon>
        <taxon>Bacillati</taxon>
        <taxon>Bacillota</taxon>
        <taxon>Clostridia</taxon>
        <taxon>Eubacteriales</taxon>
        <taxon>Clostridiaceae</taxon>
        <taxon>Clostridium</taxon>
    </lineage>
</organism>
<dbReference type="GO" id="GO:0005886">
    <property type="term" value="C:plasma membrane"/>
    <property type="evidence" value="ECO:0007669"/>
    <property type="project" value="TreeGrafter"/>
</dbReference>
<evidence type="ECO:0000259" key="9">
    <source>
        <dbReference type="PROSITE" id="PS50109"/>
    </source>
</evidence>
<evidence type="ECO:0000256" key="8">
    <source>
        <dbReference type="SAM" id="Phobius"/>
    </source>
</evidence>
<dbReference type="InterPro" id="IPR003661">
    <property type="entry name" value="HisK_dim/P_dom"/>
</dbReference>
<dbReference type="InterPro" id="IPR005467">
    <property type="entry name" value="His_kinase_dom"/>
</dbReference>
<keyword evidence="8" id="KW-1133">Transmembrane helix</keyword>
<feature type="domain" description="Histidine kinase" evidence="9">
    <location>
        <begin position="241"/>
        <end position="456"/>
    </location>
</feature>
<evidence type="ECO:0000256" key="7">
    <source>
        <dbReference type="ARBA" id="ARBA00023012"/>
    </source>
</evidence>
<dbReference type="Pfam" id="PF02518">
    <property type="entry name" value="HATPase_c"/>
    <property type="match status" value="1"/>
</dbReference>
<dbReference type="GO" id="GO:0000155">
    <property type="term" value="F:phosphorelay sensor kinase activity"/>
    <property type="evidence" value="ECO:0007669"/>
    <property type="project" value="InterPro"/>
</dbReference>
<dbReference type="InterPro" id="IPR003660">
    <property type="entry name" value="HAMP_dom"/>
</dbReference>
<dbReference type="PANTHER" id="PTHR45453:SF1">
    <property type="entry name" value="PHOSPHATE REGULON SENSOR PROTEIN PHOR"/>
    <property type="match status" value="1"/>
</dbReference>
<dbReference type="CDD" id="cd00082">
    <property type="entry name" value="HisKA"/>
    <property type="match status" value="1"/>
</dbReference>
<keyword evidence="7" id="KW-0902">Two-component regulatory system</keyword>
<evidence type="ECO:0000259" key="10">
    <source>
        <dbReference type="PROSITE" id="PS50885"/>
    </source>
</evidence>
<accession>A0A2T0AM14</accession>
<keyword evidence="8" id="KW-0472">Membrane</keyword>
<dbReference type="EMBL" id="PVXN01000061">
    <property type="protein sequence ID" value="PRR69774.1"/>
    <property type="molecule type" value="Genomic_DNA"/>
</dbReference>
<sequence>MQTIRKRLSILFVVCSIIAILLITFFVNLTINSKFNKYMVDTQNKRYERIVSYLVEVYKREGKLSKDSGIELMHEAYMGNYCLTLFDSDNNVIWGMDPNDVRNRLNLSEMNVKNEGVYTKKKFEIKSDNKIVGYVEIGQYSPILLTEEDINFKASINKSIILSGILTLIIIIAVSLYFSKQFSMPIKEVANMSVHLSKGEFDIKSDINSNIEELEDLRNSANILAEKLKYQDALRRRLVSDISHEIRTPLNVLQNNLEAMIDGILPITTERMNHLNEEVIRFGKLLNNLNILKEFEVESMKLIFKTIFLDELIRDVCKDFYMAAEEKGIKIDCYIEPDRDYRINGDRDKLKQVFINLMSNAIKFTKEKGHVWVNVYDNNKNIIVEVKDNGIGIKEEDLPFIFERLYRGDKSRHEIEGSGIGLTIVKNTLQLHSAIIEVESEEGEGSTFRVYFNKFTYS</sequence>
<evidence type="ECO:0000256" key="5">
    <source>
        <dbReference type="ARBA" id="ARBA00022679"/>
    </source>
</evidence>
<dbReference type="Gene3D" id="3.30.565.10">
    <property type="entry name" value="Histidine kinase-like ATPase, C-terminal domain"/>
    <property type="match status" value="1"/>
</dbReference>
<comment type="subcellular location">
    <subcellularLocation>
        <location evidence="2">Membrane</location>
    </subcellularLocation>
</comment>
<evidence type="ECO:0000256" key="6">
    <source>
        <dbReference type="ARBA" id="ARBA00022777"/>
    </source>
</evidence>
<dbReference type="InterPro" id="IPR036890">
    <property type="entry name" value="HATPase_C_sf"/>
</dbReference>
<evidence type="ECO:0000256" key="2">
    <source>
        <dbReference type="ARBA" id="ARBA00004370"/>
    </source>
</evidence>
<dbReference type="EC" id="2.7.13.3" evidence="3"/>
<keyword evidence="8" id="KW-0812">Transmembrane</keyword>
<dbReference type="SUPFAM" id="SSF55874">
    <property type="entry name" value="ATPase domain of HSP90 chaperone/DNA topoisomerase II/histidine kinase"/>
    <property type="match status" value="1"/>
</dbReference>
<dbReference type="InterPro" id="IPR050351">
    <property type="entry name" value="BphY/WalK/GraS-like"/>
</dbReference>
<dbReference type="InterPro" id="IPR004358">
    <property type="entry name" value="Sig_transdc_His_kin-like_C"/>
</dbReference>
<comment type="catalytic activity">
    <reaction evidence="1">
        <text>ATP + protein L-histidine = ADP + protein N-phospho-L-histidine.</text>
        <dbReference type="EC" id="2.7.13.3"/>
    </reaction>
</comment>
<keyword evidence="4" id="KW-0597">Phosphoprotein</keyword>
<dbReference type="InterPro" id="IPR003594">
    <property type="entry name" value="HATPase_dom"/>
</dbReference>
<dbReference type="GO" id="GO:0016036">
    <property type="term" value="P:cellular response to phosphate starvation"/>
    <property type="evidence" value="ECO:0007669"/>
    <property type="project" value="TreeGrafter"/>
</dbReference>
<name>A0A2T0AM14_9CLOT</name>
<dbReference type="PRINTS" id="PR00344">
    <property type="entry name" value="BCTRLSENSOR"/>
</dbReference>
<keyword evidence="5 11" id="KW-0808">Transferase</keyword>
<dbReference type="Proteomes" id="UP000239614">
    <property type="component" value="Unassembled WGS sequence"/>
</dbReference>
<feature type="transmembrane region" description="Helical" evidence="8">
    <location>
        <begin position="9"/>
        <end position="31"/>
    </location>
</feature>
<dbReference type="GO" id="GO:0004721">
    <property type="term" value="F:phosphoprotein phosphatase activity"/>
    <property type="evidence" value="ECO:0007669"/>
    <property type="project" value="TreeGrafter"/>
</dbReference>
<dbReference type="SMART" id="SM00388">
    <property type="entry name" value="HisKA"/>
    <property type="match status" value="1"/>
</dbReference>
<dbReference type="PROSITE" id="PS50885">
    <property type="entry name" value="HAMP"/>
    <property type="match status" value="1"/>
</dbReference>
<keyword evidence="12" id="KW-1185">Reference proteome</keyword>
<dbReference type="CDD" id="cd00075">
    <property type="entry name" value="HATPase"/>
    <property type="match status" value="1"/>
</dbReference>
<evidence type="ECO:0000256" key="3">
    <source>
        <dbReference type="ARBA" id="ARBA00012438"/>
    </source>
</evidence>
<dbReference type="RefSeq" id="WP_106024717.1">
    <property type="nucleotide sequence ID" value="NZ_PVXN01000061.1"/>
</dbReference>
<dbReference type="SMART" id="SM00387">
    <property type="entry name" value="HATPase_c"/>
    <property type="match status" value="1"/>
</dbReference>
<evidence type="ECO:0000313" key="11">
    <source>
        <dbReference type="EMBL" id="PRR69774.1"/>
    </source>
</evidence>
<dbReference type="Gene3D" id="6.10.340.10">
    <property type="match status" value="1"/>
</dbReference>
<dbReference type="SUPFAM" id="SSF47384">
    <property type="entry name" value="Homodimeric domain of signal transducing histidine kinase"/>
    <property type="match status" value="1"/>
</dbReference>
<evidence type="ECO:0000313" key="12">
    <source>
        <dbReference type="Proteomes" id="UP000239614"/>
    </source>
</evidence>
<dbReference type="OrthoDB" id="9813151at2"/>
<evidence type="ECO:0000256" key="4">
    <source>
        <dbReference type="ARBA" id="ARBA00022553"/>
    </source>
</evidence>
<dbReference type="InterPro" id="IPR036097">
    <property type="entry name" value="HisK_dim/P_sf"/>
</dbReference>
<dbReference type="AlphaFoldDB" id="A0A2T0AM14"/>
<comment type="caution">
    <text evidence="11">The sequence shown here is derived from an EMBL/GenBank/DDBJ whole genome shotgun (WGS) entry which is preliminary data.</text>
</comment>
<proteinExistence type="predicted"/>
<feature type="domain" description="HAMP" evidence="10">
    <location>
        <begin position="180"/>
        <end position="233"/>
    </location>
</feature>
<feature type="transmembrane region" description="Helical" evidence="8">
    <location>
        <begin position="160"/>
        <end position="178"/>
    </location>
</feature>
<dbReference type="Pfam" id="PF00512">
    <property type="entry name" value="HisKA"/>
    <property type="match status" value="1"/>
</dbReference>
<evidence type="ECO:0000256" key="1">
    <source>
        <dbReference type="ARBA" id="ARBA00000085"/>
    </source>
</evidence>
<keyword evidence="6" id="KW-0418">Kinase</keyword>
<dbReference type="PANTHER" id="PTHR45453">
    <property type="entry name" value="PHOSPHATE REGULON SENSOR PROTEIN PHOR"/>
    <property type="match status" value="1"/>
</dbReference>
<dbReference type="FunFam" id="3.30.565.10:FF:000006">
    <property type="entry name" value="Sensor histidine kinase WalK"/>
    <property type="match status" value="1"/>
</dbReference>
<protein>
    <recommendedName>
        <fullName evidence="3">histidine kinase</fullName>
        <ecNumber evidence="3">2.7.13.3</ecNumber>
    </recommendedName>
</protein>
<dbReference type="PROSITE" id="PS50109">
    <property type="entry name" value="HIS_KIN"/>
    <property type="match status" value="1"/>
</dbReference>
<gene>
    <name evidence="11" type="primary">phoR_5</name>
    <name evidence="11" type="ORF">CPAL_24180</name>
</gene>